<organism evidence="6 7">
    <name type="scientific">Candidatus Coproplasma avicola</name>
    <dbReference type="NCBI Taxonomy" id="2840744"/>
    <lineage>
        <taxon>Bacteria</taxon>
        <taxon>Bacillati</taxon>
        <taxon>Bacillota</taxon>
        <taxon>Clostridia</taxon>
        <taxon>Eubacteriales</taxon>
        <taxon>Candidatus Coproplasma</taxon>
    </lineage>
</organism>
<keyword evidence="1 4" id="KW-0378">Hydrolase</keyword>
<dbReference type="PANTHER" id="PTHR14226:SF29">
    <property type="entry name" value="NEUROPATHY TARGET ESTERASE SWS"/>
    <property type="match status" value="1"/>
</dbReference>
<evidence type="ECO:0000256" key="1">
    <source>
        <dbReference type="ARBA" id="ARBA00022801"/>
    </source>
</evidence>
<evidence type="ECO:0000256" key="2">
    <source>
        <dbReference type="ARBA" id="ARBA00022963"/>
    </source>
</evidence>
<dbReference type="InterPro" id="IPR002641">
    <property type="entry name" value="PNPLA_dom"/>
</dbReference>
<accession>A0A9D1E798</accession>
<reference evidence="6" key="1">
    <citation type="submission" date="2020-10" db="EMBL/GenBank/DDBJ databases">
        <authorList>
            <person name="Gilroy R."/>
        </authorList>
    </citation>
    <scope>NUCLEOTIDE SEQUENCE</scope>
    <source>
        <strain evidence="6">ChiW16-3235</strain>
    </source>
</reference>
<dbReference type="PROSITE" id="PS51635">
    <property type="entry name" value="PNPLA"/>
    <property type="match status" value="1"/>
</dbReference>
<dbReference type="Gene3D" id="3.40.1090.10">
    <property type="entry name" value="Cytosolic phospholipase A2 catalytic domain"/>
    <property type="match status" value="2"/>
</dbReference>
<evidence type="ECO:0000256" key="4">
    <source>
        <dbReference type="PROSITE-ProRule" id="PRU01161"/>
    </source>
</evidence>
<comment type="caution">
    <text evidence="6">The sequence shown here is derived from an EMBL/GenBank/DDBJ whole genome shotgun (WGS) entry which is preliminary data.</text>
</comment>
<protein>
    <submittedName>
        <fullName evidence="6">Patatin-like phospholipase family protein</fullName>
    </submittedName>
</protein>
<evidence type="ECO:0000313" key="6">
    <source>
        <dbReference type="EMBL" id="HIR67698.1"/>
    </source>
</evidence>
<dbReference type="Pfam" id="PF01734">
    <property type="entry name" value="Patatin"/>
    <property type="match status" value="1"/>
</dbReference>
<dbReference type="GO" id="GO:0016787">
    <property type="term" value="F:hydrolase activity"/>
    <property type="evidence" value="ECO:0007669"/>
    <property type="project" value="UniProtKB-UniRule"/>
</dbReference>
<dbReference type="EMBL" id="DVHK01000133">
    <property type="protein sequence ID" value="HIR67698.1"/>
    <property type="molecule type" value="Genomic_DNA"/>
</dbReference>
<proteinExistence type="predicted"/>
<feature type="short sequence motif" description="GXSXG" evidence="4">
    <location>
        <begin position="38"/>
        <end position="42"/>
    </location>
</feature>
<gene>
    <name evidence="6" type="ORF">IAB94_06605</name>
</gene>
<feature type="active site" description="Nucleophile" evidence="4">
    <location>
        <position position="40"/>
    </location>
</feature>
<name>A0A9D1E798_9FIRM</name>
<dbReference type="PANTHER" id="PTHR14226">
    <property type="entry name" value="NEUROPATHY TARGET ESTERASE/SWISS CHEESE D.MELANOGASTER"/>
    <property type="match status" value="1"/>
</dbReference>
<dbReference type="SUPFAM" id="SSF52151">
    <property type="entry name" value="FabD/lysophospholipase-like"/>
    <property type="match status" value="1"/>
</dbReference>
<sequence length="265" mass="28731">MSKKLGLALGAGGARGCAHIGFLQALEEEGIRPDIITGCSMGAVVGGAYASGMTVEDLLSTVRELKTSDLIDLDGMAITKLALFKGNKVRKILLSKFGDVTFDKLSIPFACYAVDILGGRLTLLDEGSVADAVRASSAIPTVFRPVQHGDMLLVDGGVLCRVPVKHCREMGADVVIAFDVLSNTGERVDKVPNIIAKVLRVYDIMDYNQNEFAKRDFKDSYNLWLSPPMDGLSAYNVKDAEKAYELGYAYSKEHMPEIKELLSDC</sequence>
<evidence type="ECO:0000256" key="3">
    <source>
        <dbReference type="ARBA" id="ARBA00023098"/>
    </source>
</evidence>
<dbReference type="InterPro" id="IPR050301">
    <property type="entry name" value="NTE"/>
</dbReference>
<dbReference type="InterPro" id="IPR016035">
    <property type="entry name" value="Acyl_Trfase/lysoPLipase"/>
</dbReference>
<evidence type="ECO:0000259" key="5">
    <source>
        <dbReference type="PROSITE" id="PS51635"/>
    </source>
</evidence>
<feature type="active site" description="Proton acceptor" evidence="4">
    <location>
        <position position="155"/>
    </location>
</feature>
<reference evidence="6" key="2">
    <citation type="journal article" date="2021" name="PeerJ">
        <title>Extensive microbial diversity within the chicken gut microbiome revealed by metagenomics and culture.</title>
        <authorList>
            <person name="Gilroy R."/>
            <person name="Ravi A."/>
            <person name="Getino M."/>
            <person name="Pursley I."/>
            <person name="Horton D.L."/>
            <person name="Alikhan N.F."/>
            <person name="Baker D."/>
            <person name="Gharbi K."/>
            <person name="Hall N."/>
            <person name="Watson M."/>
            <person name="Adriaenssens E.M."/>
            <person name="Foster-Nyarko E."/>
            <person name="Jarju S."/>
            <person name="Secka A."/>
            <person name="Antonio M."/>
            <person name="Oren A."/>
            <person name="Chaudhuri R.R."/>
            <person name="La Ragione R."/>
            <person name="Hildebrand F."/>
            <person name="Pallen M.J."/>
        </authorList>
    </citation>
    <scope>NUCLEOTIDE SEQUENCE</scope>
    <source>
        <strain evidence="6">ChiW16-3235</strain>
    </source>
</reference>
<dbReference type="AlphaFoldDB" id="A0A9D1E798"/>
<keyword evidence="2 4" id="KW-0442">Lipid degradation</keyword>
<feature type="short sequence motif" description="DGA/G" evidence="4">
    <location>
        <begin position="155"/>
        <end position="157"/>
    </location>
</feature>
<comment type="caution">
    <text evidence="4">Lacks conserved residue(s) required for the propagation of feature annotation.</text>
</comment>
<keyword evidence="3 4" id="KW-0443">Lipid metabolism</keyword>
<dbReference type="GO" id="GO:0016042">
    <property type="term" value="P:lipid catabolic process"/>
    <property type="evidence" value="ECO:0007669"/>
    <property type="project" value="UniProtKB-UniRule"/>
</dbReference>
<evidence type="ECO:0000313" key="7">
    <source>
        <dbReference type="Proteomes" id="UP000823913"/>
    </source>
</evidence>
<dbReference type="Proteomes" id="UP000823913">
    <property type="component" value="Unassembled WGS sequence"/>
</dbReference>
<feature type="domain" description="PNPLA" evidence="5">
    <location>
        <begin position="7"/>
        <end position="168"/>
    </location>
</feature>